<dbReference type="InterPro" id="IPR036390">
    <property type="entry name" value="WH_DNA-bd_sf"/>
</dbReference>
<dbReference type="RefSeq" id="WP_377774462.1">
    <property type="nucleotide sequence ID" value="NZ_JBHUHO010000039.1"/>
</dbReference>
<gene>
    <name evidence="5" type="ORF">ACFSJH_16715</name>
</gene>
<dbReference type="InterPro" id="IPR036388">
    <property type="entry name" value="WH-like_DNA-bd_sf"/>
</dbReference>
<keyword evidence="3" id="KW-0804">Transcription</keyword>
<organism evidence="5 6">
    <name type="scientific">Paenibacillus yanchengensis</name>
    <dbReference type="NCBI Taxonomy" id="2035833"/>
    <lineage>
        <taxon>Bacteria</taxon>
        <taxon>Bacillati</taxon>
        <taxon>Bacillota</taxon>
        <taxon>Bacilli</taxon>
        <taxon>Bacillales</taxon>
        <taxon>Paenibacillaceae</taxon>
        <taxon>Paenibacillus</taxon>
    </lineage>
</organism>
<comment type="caution">
    <text evidence="5">The sequence shown here is derived from an EMBL/GenBank/DDBJ whole genome shotgun (WGS) entry which is preliminary data.</text>
</comment>
<feature type="domain" description="HTH gntR-type" evidence="4">
    <location>
        <begin position="14"/>
        <end position="82"/>
    </location>
</feature>
<reference evidence="6" key="1">
    <citation type="journal article" date="2019" name="Int. J. Syst. Evol. Microbiol.">
        <title>The Global Catalogue of Microorganisms (GCM) 10K type strain sequencing project: providing services to taxonomists for standard genome sequencing and annotation.</title>
        <authorList>
            <consortium name="The Broad Institute Genomics Platform"/>
            <consortium name="The Broad Institute Genome Sequencing Center for Infectious Disease"/>
            <person name="Wu L."/>
            <person name="Ma J."/>
        </authorList>
    </citation>
    <scope>NUCLEOTIDE SEQUENCE [LARGE SCALE GENOMIC DNA]</scope>
    <source>
        <strain evidence="6">GH52</strain>
    </source>
</reference>
<evidence type="ECO:0000313" key="5">
    <source>
        <dbReference type="EMBL" id="MFD2117374.1"/>
    </source>
</evidence>
<evidence type="ECO:0000256" key="1">
    <source>
        <dbReference type="ARBA" id="ARBA00023015"/>
    </source>
</evidence>
<evidence type="ECO:0000313" key="6">
    <source>
        <dbReference type="Proteomes" id="UP001597362"/>
    </source>
</evidence>
<dbReference type="EMBL" id="JBHUHO010000039">
    <property type="protein sequence ID" value="MFD2117374.1"/>
    <property type="molecule type" value="Genomic_DNA"/>
</dbReference>
<evidence type="ECO:0000259" key="4">
    <source>
        <dbReference type="PROSITE" id="PS50949"/>
    </source>
</evidence>
<dbReference type="InterPro" id="IPR000524">
    <property type="entry name" value="Tscrpt_reg_HTH_GntR"/>
</dbReference>
<keyword evidence="6" id="KW-1185">Reference proteome</keyword>
<dbReference type="PROSITE" id="PS50949">
    <property type="entry name" value="HTH_GNTR"/>
    <property type="match status" value="1"/>
</dbReference>
<evidence type="ECO:0000256" key="3">
    <source>
        <dbReference type="ARBA" id="ARBA00023163"/>
    </source>
</evidence>
<sequence length="134" mass="15252">MMVQFQSLQLNNKDPVYLQLALYVKQQILLGHAITGSKLPSRREIAAQLNINPNTVQKAFRYMEEAGYVKTTSTHGSTIYCDTTIFTQIETELTEELVANFVQSAQDVHLSVDKVVELIRKMWDTTTTTKNEEP</sequence>
<name>A0ABW4YPH2_9BACL</name>
<dbReference type="SUPFAM" id="SSF46785">
    <property type="entry name" value="Winged helix' DNA-binding domain"/>
    <property type="match status" value="1"/>
</dbReference>
<accession>A0ABW4YPH2</accession>
<dbReference type="Proteomes" id="UP001597362">
    <property type="component" value="Unassembled WGS sequence"/>
</dbReference>
<dbReference type="Gene3D" id="1.10.10.10">
    <property type="entry name" value="Winged helix-like DNA-binding domain superfamily/Winged helix DNA-binding domain"/>
    <property type="match status" value="1"/>
</dbReference>
<dbReference type="Pfam" id="PF00392">
    <property type="entry name" value="GntR"/>
    <property type="match status" value="1"/>
</dbReference>
<keyword evidence="1" id="KW-0805">Transcription regulation</keyword>
<protein>
    <submittedName>
        <fullName evidence="5">GntR family transcriptional regulator</fullName>
    </submittedName>
</protein>
<dbReference type="PANTHER" id="PTHR38445:SF9">
    <property type="entry name" value="HTH-TYPE TRANSCRIPTIONAL REPRESSOR YTRA"/>
    <property type="match status" value="1"/>
</dbReference>
<evidence type="ECO:0000256" key="2">
    <source>
        <dbReference type="ARBA" id="ARBA00023125"/>
    </source>
</evidence>
<dbReference type="CDD" id="cd07377">
    <property type="entry name" value="WHTH_GntR"/>
    <property type="match status" value="1"/>
</dbReference>
<proteinExistence type="predicted"/>
<dbReference type="PANTHER" id="PTHR38445">
    <property type="entry name" value="HTH-TYPE TRANSCRIPTIONAL REPRESSOR YTRA"/>
    <property type="match status" value="1"/>
</dbReference>
<keyword evidence="2" id="KW-0238">DNA-binding</keyword>
<dbReference type="SMART" id="SM00345">
    <property type="entry name" value="HTH_GNTR"/>
    <property type="match status" value="1"/>
</dbReference>